<sequence length="92" mass="11051">MWKDPVFLASYRVRIRFHTDGTAEEYEVEFTTIRGCYRFDSRRGMMTWENGEHCVVSLMPSYMTEVIYEPVAWKHACEETYKFVYARLSVMN</sequence>
<organism evidence="1 3">
    <name type="scientific">Alistipes ihumii AP11</name>
    <dbReference type="NCBI Taxonomy" id="1211813"/>
    <lineage>
        <taxon>Bacteria</taxon>
        <taxon>Pseudomonadati</taxon>
        <taxon>Bacteroidota</taxon>
        <taxon>Bacteroidia</taxon>
        <taxon>Bacteroidales</taxon>
        <taxon>Rikenellaceae</taxon>
        <taxon>Alistipes</taxon>
    </lineage>
</organism>
<accession>A0ABY5UZ66</accession>
<dbReference type="RefSeq" id="WP_019246949.1">
    <property type="nucleotide sequence ID" value="NZ_CAPH01000024.1"/>
</dbReference>
<proteinExistence type="predicted"/>
<dbReference type="GeneID" id="82891872"/>
<protein>
    <submittedName>
        <fullName evidence="1">Uncharacterized protein</fullName>
    </submittedName>
</protein>
<name>A0ABY5UZ66_9BACT</name>
<dbReference type="EMBL" id="CP102294">
    <property type="protein sequence ID" value="UWN56785.1"/>
    <property type="molecule type" value="Genomic_DNA"/>
</dbReference>
<keyword evidence="3" id="KW-1185">Reference proteome</keyword>
<reference evidence="1" key="1">
    <citation type="journal article" date="2022" name="Cell">
        <title>Design, construction, and in vivo augmentation of a complex gut microbiome.</title>
        <authorList>
            <person name="Cheng A.G."/>
            <person name="Ho P.Y."/>
            <person name="Aranda-Diaz A."/>
            <person name="Jain S."/>
            <person name="Yu F.B."/>
            <person name="Meng X."/>
            <person name="Wang M."/>
            <person name="Iakiviak M."/>
            <person name="Nagashima K."/>
            <person name="Zhao A."/>
            <person name="Murugkar P."/>
            <person name="Patil A."/>
            <person name="Atabakhsh K."/>
            <person name="Weakley A."/>
            <person name="Yan J."/>
            <person name="Brumbaugh A.R."/>
            <person name="Higginbottom S."/>
            <person name="Dimas A."/>
            <person name="Shiver A.L."/>
            <person name="Deutschbauer A."/>
            <person name="Neff N."/>
            <person name="Sonnenburg J.L."/>
            <person name="Huang K.C."/>
            <person name="Fischbach M.A."/>
        </authorList>
    </citation>
    <scope>NUCLEOTIDE SEQUENCE</scope>
    <source>
        <strain evidence="1">AP11</strain>
    </source>
</reference>
<dbReference type="Proteomes" id="UP001059295">
    <property type="component" value="Chromosome"/>
</dbReference>
<dbReference type="EMBL" id="CP102294">
    <property type="protein sequence ID" value="UWN56684.1"/>
    <property type="molecule type" value="Genomic_DNA"/>
</dbReference>
<evidence type="ECO:0000313" key="1">
    <source>
        <dbReference type="EMBL" id="UWN56684.1"/>
    </source>
</evidence>
<evidence type="ECO:0000313" key="3">
    <source>
        <dbReference type="Proteomes" id="UP001059295"/>
    </source>
</evidence>
<gene>
    <name evidence="1" type="ORF">NQ491_08500</name>
    <name evidence="2" type="ORF">NQ491_09020</name>
</gene>
<evidence type="ECO:0000313" key="2">
    <source>
        <dbReference type="EMBL" id="UWN56785.1"/>
    </source>
</evidence>